<dbReference type="EMBL" id="KN833768">
    <property type="protein sequence ID" value="KIK20271.1"/>
    <property type="molecule type" value="Genomic_DNA"/>
</dbReference>
<feature type="compositionally biased region" description="Basic residues" evidence="1">
    <location>
        <begin position="405"/>
        <end position="417"/>
    </location>
</feature>
<dbReference type="HOGENOM" id="CLU_036516_0_0_1"/>
<name>A0A0C9YU53_9AGAM</name>
<keyword evidence="3" id="KW-1185">Reference proteome</keyword>
<dbReference type="Proteomes" id="UP000054018">
    <property type="component" value="Unassembled WGS sequence"/>
</dbReference>
<evidence type="ECO:0000313" key="2">
    <source>
        <dbReference type="EMBL" id="KIK20271.1"/>
    </source>
</evidence>
<sequence length="434" mass="47681">MCNDVPDFQRCDSYNAPLNMHPYALFETPSDDSAPSPQLSSLSSQVDLSSFNSLDEIPPLRSFPGQLFSIRHVPVTHGRLGKGKETHSHPGGVSAASAHSTHERELAGLSSSSTLNIPQVQVTSPCQPEHPFPAGHGDLVPVSPDYLNYVWTLAIFDGRNPFNGKTEEQNDRIRVLSEIYQGTDITLDRVLEILDRSHSLTPEVIAEAIDRLLTDLMINISAVQCKLVLKLASIVSPDDCHEDTAAAAGSSVAEKCPDVKIKEAMPDPWSQEPIEFVADDGYSKKRDACFSEAAKFLSETTSFAASTFSWRSFLDTATWNKADHSLHNAINTTTPIPSATFHPVVVDGMLRLYLTSCTPIPLAHPLYQYTCYHCHYFGHWSCHNGRGSRWTPATNVPSEDENTRSRHLQAHSVRSNRCHSPTPGPSVNPGRSGV</sequence>
<proteinExistence type="predicted"/>
<gene>
    <name evidence="2" type="ORF">PISMIDRAFT_13102</name>
</gene>
<dbReference type="OrthoDB" id="70823at2759"/>
<feature type="region of interest" description="Disordered" evidence="1">
    <location>
        <begin position="78"/>
        <end position="114"/>
    </location>
</feature>
<accession>A0A0C9YU53</accession>
<protein>
    <submittedName>
        <fullName evidence="2">Uncharacterized protein</fullName>
    </submittedName>
</protein>
<evidence type="ECO:0000256" key="1">
    <source>
        <dbReference type="SAM" id="MobiDB-lite"/>
    </source>
</evidence>
<evidence type="ECO:0000313" key="3">
    <source>
        <dbReference type="Proteomes" id="UP000054018"/>
    </source>
</evidence>
<reference evidence="3" key="2">
    <citation type="submission" date="2015-01" db="EMBL/GenBank/DDBJ databases">
        <title>Evolutionary Origins and Diversification of the Mycorrhizal Mutualists.</title>
        <authorList>
            <consortium name="DOE Joint Genome Institute"/>
            <consortium name="Mycorrhizal Genomics Consortium"/>
            <person name="Kohler A."/>
            <person name="Kuo A."/>
            <person name="Nagy L.G."/>
            <person name="Floudas D."/>
            <person name="Copeland A."/>
            <person name="Barry K.W."/>
            <person name="Cichocki N."/>
            <person name="Veneault-Fourrey C."/>
            <person name="LaButti K."/>
            <person name="Lindquist E.A."/>
            <person name="Lipzen A."/>
            <person name="Lundell T."/>
            <person name="Morin E."/>
            <person name="Murat C."/>
            <person name="Riley R."/>
            <person name="Ohm R."/>
            <person name="Sun H."/>
            <person name="Tunlid A."/>
            <person name="Henrissat B."/>
            <person name="Grigoriev I.V."/>
            <person name="Hibbett D.S."/>
            <person name="Martin F."/>
        </authorList>
    </citation>
    <scope>NUCLEOTIDE SEQUENCE [LARGE SCALE GENOMIC DNA]</scope>
    <source>
        <strain evidence="3">441</strain>
    </source>
</reference>
<organism evidence="2 3">
    <name type="scientific">Pisolithus microcarpus 441</name>
    <dbReference type="NCBI Taxonomy" id="765257"/>
    <lineage>
        <taxon>Eukaryota</taxon>
        <taxon>Fungi</taxon>
        <taxon>Dikarya</taxon>
        <taxon>Basidiomycota</taxon>
        <taxon>Agaricomycotina</taxon>
        <taxon>Agaricomycetes</taxon>
        <taxon>Agaricomycetidae</taxon>
        <taxon>Boletales</taxon>
        <taxon>Sclerodermatineae</taxon>
        <taxon>Pisolithaceae</taxon>
        <taxon>Pisolithus</taxon>
    </lineage>
</organism>
<feature type="region of interest" description="Disordered" evidence="1">
    <location>
        <begin position="393"/>
        <end position="434"/>
    </location>
</feature>
<reference evidence="2 3" key="1">
    <citation type="submission" date="2014-04" db="EMBL/GenBank/DDBJ databases">
        <authorList>
            <consortium name="DOE Joint Genome Institute"/>
            <person name="Kuo A."/>
            <person name="Kohler A."/>
            <person name="Costa M.D."/>
            <person name="Nagy L.G."/>
            <person name="Floudas D."/>
            <person name="Copeland A."/>
            <person name="Barry K.W."/>
            <person name="Cichocki N."/>
            <person name="Veneault-Fourrey C."/>
            <person name="LaButti K."/>
            <person name="Lindquist E.A."/>
            <person name="Lipzen A."/>
            <person name="Lundell T."/>
            <person name="Morin E."/>
            <person name="Murat C."/>
            <person name="Sun H."/>
            <person name="Tunlid A."/>
            <person name="Henrissat B."/>
            <person name="Grigoriev I.V."/>
            <person name="Hibbett D.S."/>
            <person name="Martin F."/>
            <person name="Nordberg H.P."/>
            <person name="Cantor M.N."/>
            <person name="Hua S.X."/>
        </authorList>
    </citation>
    <scope>NUCLEOTIDE SEQUENCE [LARGE SCALE GENOMIC DNA]</scope>
    <source>
        <strain evidence="2 3">441</strain>
    </source>
</reference>
<dbReference type="AlphaFoldDB" id="A0A0C9YU53"/>